<keyword evidence="8" id="KW-0963">Cytoplasm</keyword>
<evidence type="ECO:0000256" key="1">
    <source>
        <dbReference type="ARBA" id="ARBA00001955"/>
    </source>
</evidence>
<dbReference type="InterPro" id="IPR040162">
    <property type="entry name" value="MGST1-like"/>
</dbReference>
<evidence type="ECO:0000256" key="21">
    <source>
        <dbReference type="ARBA" id="ARBA00023931"/>
    </source>
</evidence>
<evidence type="ECO:0000256" key="27">
    <source>
        <dbReference type="ARBA" id="ARBA00042011"/>
    </source>
</evidence>
<evidence type="ECO:0000256" key="10">
    <source>
        <dbReference type="ARBA" id="ARBA00022516"/>
    </source>
</evidence>
<evidence type="ECO:0000256" key="22">
    <source>
        <dbReference type="ARBA" id="ARBA00036040"/>
    </source>
</evidence>
<keyword evidence="13 30" id="KW-0812">Transmembrane</keyword>
<reference evidence="31" key="2">
    <citation type="submission" date="2025-08" db="UniProtKB">
        <authorList>
            <consortium name="Ensembl"/>
        </authorList>
    </citation>
    <scope>IDENTIFICATION</scope>
</reference>
<dbReference type="Bgee" id="ENSACLG00000027791">
    <property type="expression patterns" value="Expressed in spleen and 6 other cell types or tissues"/>
</dbReference>
<evidence type="ECO:0000256" key="18">
    <source>
        <dbReference type="ARBA" id="ARBA00023136"/>
    </source>
</evidence>
<evidence type="ECO:0000256" key="17">
    <source>
        <dbReference type="ARBA" id="ARBA00023098"/>
    </source>
</evidence>
<name>A0A3P8RHL0_ASTCA</name>
<evidence type="ECO:0000256" key="16">
    <source>
        <dbReference type="ARBA" id="ARBA00023002"/>
    </source>
</evidence>
<dbReference type="InterPro" id="IPR001129">
    <property type="entry name" value="Membr-assoc_MAPEG"/>
</dbReference>
<keyword evidence="16" id="KW-0560">Oxidoreductase</keyword>
<comment type="subcellular location">
    <subcellularLocation>
        <location evidence="3">Cytoplasm</location>
        <location evidence="3">Perinuclear region</location>
    </subcellularLocation>
    <subcellularLocation>
        <location evidence="2">Membrane</location>
        <topology evidence="2">Multi-pass membrane protein</topology>
    </subcellularLocation>
</comment>
<evidence type="ECO:0000256" key="2">
    <source>
        <dbReference type="ARBA" id="ARBA00004141"/>
    </source>
</evidence>
<feature type="transmembrane region" description="Helical" evidence="30">
    <location>
        <begin position="111"/>
        <end position="132"/>
    </location>
</feature>
<dbReference type="EC" id="2.5.1.18" evidence="7"/>
<keyword evidence="11" id="KW-0643">Prostaglandin biosynthesis</keyword>
<dbReference type="Proteomes" id="UP000265100">
    <property type="component" value="Chromosome 7"/>
</dbReference>
<comment type="similarity">
    <text evidence="5">Belongs to the MAPEG family.</text>
</comment>
<evidence type="ECO:0000313" key="31">
    <source>
        <dbReference type="Ensembl" id="ENSACLP00000041283.2"/>
    </source>
</evidence>
<comment type="pathway">
    <text evidence="4">Lipid metabolism; prostaglandin biosynthesis.</text>
</comment>
<organism evidence="31 32">
    <name type="scientific">Astatotilapia calliptera</name>
    <name type="common">Eastern happy</name>
    <name type="synonym">Chromis callipterus</name>
    <dbReference type="NCBI Taxonomy" id="8154"/>
    <lineage>
        <taxon>Eukaryota</taxon>
        <taxon>Metazoa</taxon>
        <taxon>Chordata</taxon>
        <taxon>Craniata</taxon>
        <taxon>Vertebrata</taxon>
        <taxon>Euteleostomi</taxon>
        <taxon>Actinopterygii</taxon>
        <taxon>Neopterygii</taxon>
        <taxon>Teleostei</taxon>
        <taxon>Neoteleostei</taxon>
        <taxon>Acanthomorphata</taxon>
        <taxon>Ovalentaria</taxon>
        <taxon>Cichlomorphae</taxon>
        <taxon>Cichliformes</taxon>
        <taxon>Cichlidae</taxon>
        <taxon>African cichlids</taxon>
        <taxon>Pseudocrenilabrinae</taxon>
        <taxon>Haplochromini</taxon>
        <taxon>Astatotilapia</taxon>
    </lineage>
</organism>
<dbReference type="Gene3D" id="1.20.120.550">
    <property type="entry name" value="Membrane associated eicosanoid/glutathione metabolism-like domain"/>
    <property type="match status" value="1"/>
</dbReference>
<evidence type="ECO:0000256" key="3">
    <source>
        <dbReference type="ARBA" id="ARBA00004556"/>
    </source>
</evidence>
<dbReference type="GO" id="GO:0050220">
    <property type="term" value="F:prostaglandin-E synthase activity"/>
    <property type="evidence" value="ECO:0007669"/>
    <property type="project" value="UniProtKB-EC"/>
</dbReference>
<keyword evidence="12" id="KW-0808">Transferase</keyword>
<dbReference type="EC" id="5.3.99.3" evidence="6"/>
<protein>
    <recommendedName>
        <fullName evidence="25">Prostaglandin E synthase</fullName>
        <ecNumber evidence="7">2.5.1.18</ecNumber>
        <ecNumber evidence="6">5.3.99.3</ecNumber>
    </recommendedName>
    <alternativeName>
        <fullName evidence="28">Glutathione peroxidase PTGES</fullName>
    </alternativeName>
    <alternativeName>
        <fullName evidence="27">Glutathione transferase PTGES</fullName>
    </alternativeName>
    <alternativeName>
        <fullName evidence="26">Microsomal prostaglandin E synthase 1</fullName>
    </alternativeName>
</protein>
<evidence type="ECO:0000256" key="24">
    <source>
        <dbReference type="ARBA" id="ARBA00036848"/>
    </source>
</evidence>
<evidence type="ECO:0000256" key="25">
    <source>
        <dbReference type="ARBA" id="ARBA00039926"/>
    </source>
</evidence>
<keyword evidence="17" id="KW-0443">Lipid metabolism</keyword>
<evidence type="ECO:0000256" key="26">
    <source>
        <dbReference type="ARBA" id="ARBA00041613"/>
    </source>
</evidence>
<evidence type="ECO:0000256" key="14">
    <source>
        <dbReference type="ARBA" id="ARBA00022832"/>
    </source>
</evidence>
<reference evidence="31" key="1">
    <citation type="submission" date="2018-05" db="EMBL/GenBank/DDBJ databases">
        <authorList>
            <person name="Datahose"/>
        </authorList>
    </citation>
    <scope>NUCLEOTIDE SEQUENCE</scope>
</reference>
<dbReference type="PANTHER" id="PTHR10689:SF9">
    <property type="entry name" value="PROSTAGLANDIN E SYNTHASE"/>
    <property type="match status" value="1"/>
</dbReference>
<dbReference type="GO" id="GO:0004364">
    <property type="term" value="F:glutathione transferase activity"/>
    <property type="evidence" value="ECO:0007669"/>
    <property type="project" value="UniProtKB-EC"/>
</dbReference>
<keyword evidence="19" id="KW-0275">Fatty acid biosynthesis</keyword>
<evidence type="ECO:0000256" key="29">
    <source>
        <dbReference type="ARBA" id="ARBA00054772"/>
    </source>
</evidence>
<dbReference type="AlphaFoldDB" id="A0A3P8RHL0"/>
<evidence type="ECO:0000256" key="5">
    <source>
        <dbReference type="ARBA" id="ARBA00010459"/>
    </source>
</evidence>
<evidence type="ECO:0000256" key="12">
    <source>
        <dbReference type="ARBA" id="ARBA00022679"/>
    </source>
</evidence>
<evidence type="ECO:0000256" key="28">
    <source>
        <dbReference type="ARBA" id="ARBA00042173"/>
    </source>
</evidence>
<evidence type="ECO:0000256" key="9">
    <source>
        <dbReference type="ARBA" id="ARBA00022501"/>
    </source>
</evidence>
<keyword evidence="10" id="KW-0444">Lipid biosynthesis</keyword>
<feature type="transmembrane region" description="Helical" evidence="30">
    <location>
        <begin position="7"/>
        <end position="26"/>
    </location>
</feature>
<feature type="transmembrane region" description="Helical" evidence="30">
    <location>
        <begin position="87"/>
        <end position="105"/>
    </location>
</feature>
<proteinExistence type="inferred from homology"/>
<evidence type="ECO:0000256" key="8">
    <source>
        <dbReference type="ARBA" id="ARBA00022490"/>
    </source>
</evidence>
<dbReference type="SUPFAM" id="SSF161084">
    <property type="entry name" value="MAPEG domain-like"/>
    <property type="match status" value="1"/>
</dbReference>
<comment type="cofactor">
    <cofactor evidence="1">
        <name>glutathione</name>
        <dbReference type="ChEBI" id="CHEBI:57925"/>
    </cofactor>
</comment>
<dbReference type="PANTHER" id="PTHR10689">
    <property type="entry name" value="MICROSOMAL GLUTATHIONE S-TRANSFERASE 1"/>
    <property type="match status" value="1"/>
</dbReference>
<evidence type="ECO:0000256" key="20">
    <source>
        <dbReference type="ARBA" id="ARBA00023235"/>
    </source>
</evidence>
<dbReference type="InterPro" id="IPR023352">
    <property type="entry name" value="MAPEG-like_dom_sf"/>
</dbReference>
<keyword evidence="14" id="KW-0276">Fatty acid metabolism</keyword>
<evidence type="ECO:0000256" key="23">
    <source>
        <dbReference type="ARBA" id="ARBA00036805"/>
    </source>
</evidence>
<gene>
    <name evidence="31" type="primary">PTGES</name>
</gene>
<keyword evidence="20" id="KW-0413">Isomerase</keyword>
<evidence type="ECO:0000256" key="13">
    <source>
        <dbReference type="ARBA" id="ARBA00022692"/>
    </source>
</evidence>
<accession>A0A3P8RHL0</accession>
<comment type="catalytic activity">
    <reaction evidence="24">
        <text>(5S)-hydroperoxy-(6E,8Z,11Z,14Z)-eicosatetraenoate + 2 glutathione = (5S)-hydroxy-(6E,8Z,11Z,14Z)-eicosatetraenoate + glutathione disulfide + H2O</text>
        <dbReference type="Rhea" id="RHEA:48620"/>
        <dbReference type="ChEBI" id="CHEBI:15377"/>
        <dbReference type="ChEBI" id="CHEBI:57450"/>
        <dbReference type="ChEBI" id="CHEBI:57925"/>
        <dbReference type="ChEBI" id="CHEBI:58297"/>
        <dbReference type="ChEBI" id="CHEBI:90632"/>
    </reaction>
</comment>
<comment type="function">
    <text evidence="29">Terminal enzyme of the cyclooxygenase (COX)-2-mediated prostaglandin E2 (PGE2) biosynthetic pathway. Catalyzes the glutathione-dependent oxidoreduction of prostaglandin endoperoxide H2 (PGH2) to prostaglandin E2 (PGE2) in response to inflammatory stimuli. Plays a key role in inflammation response, fever and pain. Also catalyzes the oxidoreduction of endocannabinoids into prostaglandin glycerol esters and PGG2 into 15-hydroperoxy-PGE2. In addition, displays low glutathione transferase and glutathione-dependent peroxidase activities, toward 1-chloro-2,4-dinitrobenzene and 5-hydroperoxyicosatetraenoic acid (5-HPETE), respectively.</text>
</comment>
<dbReference type="GeneTree" id="ENSGT00390000011980"/>
<dbReference type="GO" id="GO:0016020">
    <property type="term" value="C:membrane"/>
    <property type="evidence" value="ECO:0007669"/>
    <property type="project" value="UniProtKB-SubCell"/>
</dbReference>
<evidence type="ECO:0000256" key="7">
    <source>
        <dbReference type="ARBA" id="ARBA00012452"/>
    </source>
</evidence>
<evidence type="ECO:0000313" key="32">
    <source>
        <dbReference type="Proteomes" id="UP000265100"/>
    </source>
</evidence>
<reference evidence="31" key="3">
    <citation type="submission" date="2025-09" db="UniProtKB">
        <authorList>
            <consortium name="Ensembl"/>
        </authorList>
    </citation>
    <scope>IDENTIFICATION</scope>
</reference>
<comment type="catalytic activity">
    <reaction evidence="22">
        <text>prostaglandin G2 = (15S)-15-hydroperoxy-prostaglandin E2</text>
        <dbReference type="Rhea" id="RHEA:64364"/>
        <dbReference type="ChEBI" id="CHEBI:82629"/>
        <dbReference type="ChEBI" id="CHEBI:152564"/>
    </reaction>
    <physiologicalReaction direction="left-to-right" evidence="22">
        <dbReference type="Rhea" id="RHEA:64365"/>
    </physiologicalReaction>
</comment>
<comment type="catalytic activity">
    <reaction evidence="23">
        <text>2-glyceryl-prostaglandin H2 = 2-glyceryl-prostaglandin E2</text>
        <dbReference type="Rhea" id="RHEA:53324"/>
        <dbReference type="ChEBI" id="CHEBI:85166"/>
        <dbReference type="ChEBI" id="CHEBI:137172"/>
    </reaction>
    <physiologicalReaction direction="left-to-right" evidence="23">
        <dbReference type="Rhea" id="RHEA:53325"/>
    </physiologicalReaction>
</comment>
<evidence type="ECO:0000256" key="15">
    <source>
        <dbReference type="ARBA" id="ARBA00022989"/>
    </source>
</evidence>
<evidence type="ECO:0000256" key="30">
    <source>
        <dbReference type="SAM" id="Phobius"/>
    </source>
</evidence>
<sequence length="136" mass="15180">MAAARRIPCPTLIMSFMCPFLFVFWAKGDYDGECPRTILFKKLLQVGGGETGKRAHINDMENILPFLFLGAIYSMTGPSLWVARLHFLVFFICRVLHSVAYLLALQAPTRSVAYTLAQIPCVSMAVQILMAVKSYA</sequence>
<keyword evidence="15 30" id="KW-1133">Transmembrane helix</keyword>
<comment type="catalytic activity">
    <reaction evidence="21">
        <text>prostaglandin H2 = prostaglandin E2</text>
        <dbReference type="Rhea" id="RHEA:12893"/>
        <dbReference type="ChEBI" id="CHEBI:57405"/>
        <dbReference type="ChEBI" id="CHEBI:606564"/>
        <dbReference type="EC" id="5.3.99.3"/>
    </reaction>
    <physiologicalReaction direction="left-to-right" evidence="21">
        <dbReference type="Rhea" id="RHEA:12894"/>
    </physiologicalReaction>
</comment>
<keyword evidence="32" id="KW-1185">Reference proteome</keyword>
<dbReference type="Ensembl" id="ENSACLT00000042255.2">
    <property type="protein sequence ID" value="ENSACLP00000041283.2"/>
    <property type="gene ID" value="ENSACLG00000027791.2"/>
</dbReference>
<dbReference type="GO" id="GO:0001516">
    <property type="term" value="P:prostaglandin biosynthetic process"/>
    <property type="evidence" value="ECO:0007669"/>
    <property type="project" value="UniProtKB-KW"/>
</dbReference>
<dbReference type="GO" id="GO:0048471">
    <property type="term" value="C:perinuclear region of cytoplasm"/>
    <property type="evidence" value="ECO:0007669"/>
    <property type="project" value="UniProtKB-SubCell"/>
</dbReference>
<evidence type="ECO:0000256" key="4">
    <source>
        <dbReference type="ARBA" id="ARBA00004702"/>
    </source>
</evidence>
<dbReference type="Pfam" id="PF01124">
    <property type="entry name" value="MAPEG"/>
    <property type="match status" value="1"/>
</dbReference>
<keyword evidence="18 30" id="KW-0472">Membrane</keyword>
<keyword evidence="9" id="KW-0644">Prostaglandin metabolism</keyword>
<evidence type="ECO:0000256" key="11">
    <source>
        <dbReference type="ARBA" id="ARBA00022585"/>
    </source>
</evidence>
<dbReference type="GO" id="GO:0016491">
    <property type="term" value="F:oxidoreductase activity"/>
    <property type="evidence" value="ECO:0007669"/>
    <property type="project" value="UniProtKB-KW"/>
</dbReference>
<evidence type="ECO:0000256" key="6">
    <source>
        <dbReference type="ARBA" id="ARBA00012203"/>
    </source>
</evidence>
<evidence type="ECO:0000256" key="19">
    <source>
        <dbReference type="ARBA" id="ARBA00023160"/>
    </source>
</evidence>